<feature type="domain" description="Spore germination GerAC-like C-terminal" evidence="8">
    <location>
        <begin position="213"/>
        <end position="370"/>
    </location>
</feature>
<evidence type="ECO:0000256" key="3">
    <source>
        <dbReference type="ARBA" id="ARBA00022544"/>
    </source>
</evidence>
<dbReference type="EMBL" id="RBZN01000033">
    <property type="protein sequence ID" value="RKQ15157.1"/>
    <property type="molecule type" value="Genomic_DNA"/>
</dbReference>
<keyword evidence="4" id="KW-0732">Signal</keyword>
<dbReference type="GO" id="GO:0016020">
    <property type="term" value="C:membrane"/>
    <property type="evidence" value="ECO:0007669"/>
    <property type="project" value="UniProtKB-SubCell"/>
</dbReference>
<comment type="subcellular location">
    <subcellularLocation>
        <location evidence="1">Membrane</location>
        <topology evidence="1">Lipid-anchor</topology>
    </subcellularLocation>
</comment>
<proteinExistence type="inferred from homology"/>
<protein>
    <submittedName>
        <fullName evidence="10">Ger(X)C family spore germination protein</fullName>
    </submittedName>
</protein>
<dbReference type="InterPro" id="IPR008844">
    <property type="entry name" value="Spore_GerAC-like"/>
</dbReference>
<dbReference type="Pfam" id="PF05504">
    <property type="entry name" value="Spore_GerAC"/>
    <property type="match status" value="1"/>
</dbReference>
<dbReference type="OrthoDB" id="2433998at2"/>
<organism evidence="10 11">
    <name type="scientific">Ureibacillus endophyticus</name>
    <dbReference type="NCBI Taxonomy" id="1978490"/>
    <lineage>
        <taxon>Bacteria</taxon>
        <taxon>Bacillati</taxon>
        <taxon>Bacillota</taxon>
        <taxon>Bacilli</taxon>
        <taxon>Bacillales</taxon>
        <taxon>Caryophanaceae</taxon>
        <taxon>Ureibacillus</taxon>
    </lineage>
</organism>
<evidence type="ECO:0000256" key="2">
    <source>
        <dbReference type="ARBA" id="ARBA00007886"/>
    </source>
</evidence>
<evidence type="ECO:0000256" key="1">
    <source>
        <dbReference type="ARBA" id="ARBA00004635"/>
    </source>
</evidence>
<dbReference type="RefSeq" id="WP_121215128.1">
    <property type="nucleotide sequence ID" value="NZ_RBZN01000033.1"/>
</dbReference>
<evidence type="ECO:0000259" key="9">
    <source>
        <dbReference type="Pfam" id="PF25198"/>
    </source>
</evidence>
<feature type="domain" description="Spore germination protein N-terminal" evidence="9">
    <location>
        <begin position="27"/>
        <end position="199"/>
    </location>
</feature>
<accession>A0A494YY73</accession>
<keyword evidence="5" id="KW-0472">Membrane</keyword>
<evidence type="ECO:0000259" key="8">
    <source>
        <dbReference type="Pfam" id="PF05504"/>
    </source>
</evidence>
<reference evidence="10 11" key="1">
    <citation type="journal article" date="2016" name="Antonie Van Leeuwenhoek">
        <title>Lysinibacillus endophyticus sp. nov., an indole-3-acetic acid producing endophytic bacterium isolated from corn root (Zea mays cv. Xinken-5).</title>
        <authorList>
            <person name="Yu J."/>
            <person name="Guan X."/>
            <person name="Liu C."/>
            <person name="Xiang W."/>
            <person name="Yu Z."/>
            <person name="Liu X."/>
            <person name="Wang G."/>
        </authorList>
    </citation>
    <scope>NUCLEOTIDE SEQUENCE [LARGE SCALE GENOMIC DNA]</scope>
    <source>
        <strain evidence="10 11">DSM 100506</strain>
    </source>
</reference>
<dbReference type="PANTHER" id="PTHR35789">
    <property type="entry name" value="SPORE GERMINATION PROTEIN B3"/>
    <property type="match status" value="1"/>
</dbReference>
<evidence type="ECO:0000256" key="7">
    <source>
        <dbReference type="ARBA" id="ARBA00023288"/>
    </source>
</evidence>
<evidence type="ECO:0000256" key="5">
    <source>
        <dbReference type="ARBA" id="ARBA00023136"/>
    </source>
</evidence>
<dbReference type="InterPro" id="IPR046953">
    <property type="entry name" value="Spore_GerAC-like_C"/>
</dbReference>
<keyword evidence="3" id="KW-0309">Germination</keyword>
<evidence type="ECO:0000256" key="6">
    <source>
        <dbReference type="ARBA" id="ARBA00023139"/>
    </source>
</evidence>
<dbReference type="Pfam" id="PF25198">
    <property type="entry name" value="Spore_GerAC_N"/>
    <property type="match status" value="1"/>
</dbReference>
<evidence type="ECO:0000313" key="10">
    <source>
        <dbReference type="EMBL" id="RKQ15157.1"/>
    </source>
</evidence>
<dbReference type="InterPro" id="IPR057336">
    <property type="entry name" value="GerAC_N"/>
</dbReference>
<dbReference type="NCBIfam" id="TIGR02887">
    <property type="entry name" value="spore_ger_x_C"/>
    <property type="match status" value="1"/>
</dbReference>
<comment type="similarity">
    <text evidence="2">Belongs to the GerABKC lipoprotein family.</text>
</comment>
<evidence type="ECO:0000313" key="11">
    <source>
        <dbReference type="Proteomes" id="UP000272238"/>
    </source>
</evidence>
<gene>
    <name evidence="10" type="ORF">D8M03_12450</name>
</gene>
<keyword evidence="6" id="KW-0564">Palmitate</keyword>
<sequence length="373" mass="42716">MQKIQSKLKLLFIFSILFFLSGCEEFKDVDKDVFVSMIGIDLSEDKDKPYKVILKLFVPTSSFKQNPEANYTYLVEKGETLSEAIRMLETHIDKELDFGHMKLIVIGEELINNNKTKEILDFLLRRPDIQLISWITVGRPNAEEIVKMVPAGETAAYPSLYNYFDGNGTESPYIVTTFLFDFRRRMMDNGLDPILPIVQVSENKTTFTVNKSFVLKDKKTPFELDSLSTLVFNTLSMNVQMADIEVNEENELFVARLDKIKAKNKVKVQKDNQVSLEIDAKLVGYIAESENALNMRDLPKYSQLLEKEAKDKITKFMKLLQSEGIDPIGFGLKYKAQTIHHKRMSTEKWKEAYKNADVKVKVSASLKSTGSIQ</sequence>
<comment type="caution">
    <text evidence="10">The sequence shown here is derived from an EMBL/GenBank/DDBJ whole genome shotgun (WGS) entry which is preliminary data.</text>
</comment>
<dbReference type="Gene3D" id="3.30.300.210">
    <property type="entry name" value="Nutrient germinant receptor protein C, domain 3"/>
    <property type="match status" value="1"/>
</dbReference>
<evidence type="ECO:0000256" key="4">
    <source>
        <dbReference type="ARBA" id="ARBA00022729"/>
    </source>
</evidence>
<name>A0A494YY73_9BACL</name>
<dbReference type="AlphaFoldDB" id="A0A494YY73"/>
<dbReference type="GO" id="GO:0009847">
    <property type="term" value="P:spore germination"/>
    <property type="evidence" value="ECO:0007669"/>
    <property type="project" value="InterPro"/>
</dbReference>
<keyword evidence="7" id="KW-0449">Lipoprotein</keyword>
<dbReference type="PROSITE" id="PS51257">
    <property type="entry name" value="PROKAR_LIPOPROTEIN"/>
    <property type="match status" value="1"/>
</dbReference>
<dbReference type="PANTHER" id="PTHR35789:SF1">
    <property type="entry name" value="SPORE GERMINATION PROTEIN B3"/>
    <property type="match status" value="1"/>
</dbReference>
<dbReference type="Proteomes" id="UP000272238">
    <property type="component" value="Unassembled WGS sequence"/>
</dbReference>
<keyword evidence="11" id="KW-1185">Reference proteome</keyword>
<dbReference type="InterPro" id="IPR038501">
    <property type="entry name" value="Spore_GerAC_C_sf"/>
</dbReference>